<gene>
    <name evidence="1" type="ORF">ACFSBH_19340</name>
</gene>
<dbReference type="Pfam" id="PF14076">
    <property type="entry name" value="DUF4258"/>
    <property type="match status" value="1"/>
</dbReference>
<dbReference type="InterPro" id="IPR025354">
    <property type="entry name" value="DUF4258"/>
</dbReference>
<dbReference type="Proteomes" id="UP001597221">
    <property type="component" value="Unassembled WGS sequence"/>
</dbReference>
<protein>
    <submittedName>
        <fullName evidence="1">DUF4258 domain-containing protein</fullName>
    </submittedName>
</protein>
<accession>A0ABW4HW40</accession>
<keyword evidence="2" id="KW-1185">Reference proteome</keyword>
<evidence type="ECO:0000313" key="1">
    <source>
        <dbReference type="EMBL" id="MFD1609776.1"/>
    </source>
</evidence>
<evidence type="ECO:0000313" key="2">
    <source>
        <dbReference type="Proteomes" id="UP001597221"/>
    </source>
</evidence>
<organism evidence="1 2">
    <name type="scientific">Oceanobacillus luteolus</name>
    <dbReference type="NCBI Taxonomy" id="1274358"/>
    <lineage>
        <taxon>Bacteria</taxon>
        <taxon>Bacillati</taxon>
        <taxon>Bacillota</taxon>
        <taxon>Bacilli</taxon>
        <taxon>Bacillales</taxon>
        <taxon>Bacillaceae</taxon>
        <taxon>Oceanobacillus</taxon>
    </lineage>
</organism>
<dbReference type="EMBL" id="JBHUDE010000163">
    <property type="protein sequence ID" value="MFD1609776.1"/>
    <property type="molecule type" value="Genomic_DNA"/>
</dbReference>
<dbReference type="RefSeq" id="WP_379599251.1">
    <property type="nucleotide sequence ID" value="NZ_JBHUDE010000163.1"/>
</dbReference>
<proteinExistence type="predicted"/>
<name>A0ABW4HW40_9BACI</name>
<sequence>MINIVRQMKMIKKALLNGAIYISDHSKQRMLSRGYQSVDIIRGILSGTINEVQRGFDPVSKADANKFVIEGEDYHGNPIAIVLVESMEGYCLVTTMPPMDKNRFSNVI</sequence>
<reference evidence="2" key="1">
    <citation type="journal article" date="2019" name="Int. J. Syst. Evol. Microbiol.">
        <title>The Global Catalogue of Microorganisms (GCM) 10K type strain sequencing project: providing services to taxonomists for standard genome sequencing and annotation.</title>
        <authorList>
            <consortium name="The Broad Institute Genomics Platform"/>
            <consortium name="The Broad Institute Genome Sequencing Center for Infectious Disease"/>
            <person name="Wu L."/>
            <person name="Ma J."/>
        </authorList>
    </citation>
    <scope>NUCLEOTIDE SEQUENCE [LARGE SCALE GENOMIC DNA]</scope>
    <source>
        <strain evidence="2">CGMCC 1.12376</strain>
    </source>
</reference>
<comment type="caution">
    <text evidence="1">The sequence shown here is derived from an EMBL/GenBank/DDBJ whole genome shotgun (WGS) entry which is preliminary data.</text>
</comment>